<evidence type="ECO:0000256" key="3">
    <source>
        <dbReference type="ARBA" id="ARBA00023295"/>
    </source>
</evidence>
<proteinExistence type="inferred from homology"/>
<dbReference type="PANTHER" id="PTHR31297">
    <property type="entry name" value="GLUCAN ENDO-1,6-BETA-GLUCOSIDASE B"/>
    <property type="match status" value="1"/>
</dbReference>
<feature type="compositionally biased region" description="Polar residues" evidence="5">
    <location>
        <begin position="30"/>
        <end position="44"/>
    </location>
</feature>
<evidence type="ECO:0000256" key="6">
    <source>
        <dbReference type="SAM" id="SignalP"/>
    </source>
</evidence>
<organism evidence="8 9">
    <name type="scientific">Moniliophthora roreri</name>
    <name type="common">Frosty pod rot fungus</name>
    <name type="synonym">Monilia roreri</name>
    <dbReference type="NCBI Taxonomy" id="221103"/>
    <lineage>
        <taxon>Eukaryota</taxon>
        <taxon>Fungi</taxon>
        <taxon>Dikarya</taxon>
        <taxon>Basidiomycota</taxon>
        <taxon>Agaricomycotina</taxon>
        <taxon>Agaricomycetes</taxon>
        <taxon>Agaricomycetidae</taxon>
        <taxon>Agaricales</taxon>
        <taxon>Marasmiineae</taxon>
        <taxon>Marasmiaceae</taxon>
        <taxon>Moniliophthora</taxon>
    </lineage>
</organism>
<sequence>MHSTTLLFLIILQITSIRAGAVDHGPHSPRLNSLNSHPDGSSFTRPDELSIPTRDRLVYRSQNPIMHPTILSADALTQVSSNRPSDWGLYGQDQATTNSPNANTMKTDEEDECNPSDSDLIKNPPPVPNFQPFEQQFASVYRYRRQQSVNLGSWFVHEQWMTPSVFKCAKDQRVSEIDIASGSNAKQILEKHWDTFITQSDFEYLASIGINTVRLPIGYWSLGPLFCVGTPYQNVADVYENSWAFVVRAINMAAEVGIGVLVDLHGAVGSQNGQPHSGISDGQTQLFENQRNIDLTLNCLTFLMKALVDVTNVVGIQILNEPQNVDLLPSFYTAAISAMRGTSTAAQTFPLYLHDGFDLTRFSDYVNNRSDFVVQDHHSYFVFSPSDATEPASKHTSDVNTVVASQLTATNPDHCRIARHNLVIDEWSCALTPESLASEEDKDHSSRDFCSSQTEVYSEVTPGWSFWAYKKEDCDPAWCFLAAIDRGYLGPTFHSYNISDPGLLKNIQYPLSLIETTSAPGQTNLSAGLGPIYAQINALSLDLQGAGIYSPSSTAPPSAFTYSSRSDSPLSPDQGFSDGFYTAKLFALHGLSKLGFVGHACRTYIDAFQRGLRNGEEEIASIVRDMA</sequence>
<dbReference type="GO" id="GO:0009251">
    <property type="term" value="P:glucan catabolic process"/>
    <property type="evidence" value="ECO:0007669"/>
    <property type="project" value="TreeGrafter"/>
</dbReference>
<evidence type="ECO:0000256" key="2">
    <source>
        <dbReference type="ARBA" id="ARBA00022801"/>
    </source>
</evidence>
<evidence type="ECO:0000256" key="1">
    <source>
        <dbReference type="ARBA" id="ARBA00005641"/>
    </source>
</evidence>
<feature type="region of interest" description="Disordered" evidence="5">
    <location>
        <begin position="28"/>
        <end position="48"/>
    </location>
</feature>
<dbReference type="AlphaFoldDB" id="A0A0W0F8X1"/>
<feature type="region of interest" description="Disordered" evidence="5">
    <location>
        <begin position="88"/>
        <end position="117"/>
    </location>
</feature>
<feature type="domain" description="Glycoside hydrolase family 5" evidence="7">
    <location>
        <begin position="190"/>
        <end position="326"/>
    </location>
</feature>
<evidence type="ECO:0000313" key="8">
    <source>
        <dbReference type="EMBL" id="KTB32757.1"/>
    </source>
</evidence>
<evidence type="ECO:0000259" key="7">
    <source>
        <dbReference type="Pfam" id="PF00150"/>
    </source>
</evidence>
<keyword evidence="6" id="KW-0732">Signal</keyword>
<dbReference type="InterPro" id="IPR017853">
    <property type="entry name" value="GH"/>
</dbReference>
<evidence type="ECO:0000256" key="4">
    <source>
        <dbReference type="RuleBase" id="RU361153"/>
    </source>
</evidence>
<evidence type="ECO:0000256" key="5">
    <source>
        <dbReference type="SAM" id="MobiDB-lite"/>
    </source>
</evidence>
<dbReference type="GO" id="GO:0005576">
    <property type="term" value="C:extracellular region"/>
    <property type="evidence" value="ECO:0007669"/>
    <property type="project" value="TreeGrafter"/>
</dbReference>
<evidence type="ECO:0000313" key="9">
    <source>
        <dbReference type="Proteomes" id="UP000054988"/>
    </source>
</evidence>
<dbReference type="GO" id="GO:0009986">
    <property type="term" value="C:cell surface"/>
    <property type="evidence" value="ECO:0007669"/>
    <property type="project" value="TreeGrafter"/>
</dbReference>
<dbReference type="SUPFAM" id="SSF51445">
    <property type="entry name" value="(Trans)glycosidases"/>
    <property type="match status" value="1"/>
</dbReference>
<comment type="similarity">
    <text evidence="1 4">Belongs to the glycosyl hydrolase 5 (cellulase A) family.</text>
</comment>
<dbReference type="EMBL" id="LATX01002203">
    <property type="protein sequence ID" value="KTB32757.1"/>
    <property type="molecule type" value="Genomic_DNA"/>
</dbReference>
<dbReference type="Gene3D" id="3.20.20.80">
    <property type="entry name" value="Glycosidases"/>
    <property type="match status" value="1"/>
</dbReference>
<dbReference type="PANTHER" id="PTHR31297:SF43">
    <property type="entry name" value="GLUCAN 1,3-BETA-GLUCOSIDASE 3"/>
    <property type="match status" value="1"/>
</dbReference>
<dbReference type="InterPro" id="IPR001547">
    <property type="entry name" value="Glyco_hydro_5"/>
</dbReference>
<dbReference type="GO" id="GO:0046557">
    <property type="term" value="F:glucan endo-1,6-beta-glucosidase activity"/>
    <property type="evidence" value="ECO:0007669"/>
    <property type="project" value="TreeGrafter"/>
</dbReference>
<dbReference type="eggNOG" id="ENOG502QVVM">
    <property type="taxonomic scope" value="Eukaryota"/>
</dbReference>
<gene>
    <name evidence="8" type="ORF">WG66_14560</name>
</gene>
<protein>
    <recommendedName>
        <fullName evidence="7">Glycoside hydrolase family 5 domain-containing protein</fullName>
    </recommendedName>
</protein>
<reference evidence="8 9" key="1">
    <citation type="submission" date="2015-12" db="EMBL/GenBank/DDBJ databases">
        <title>Draft genome sequence of Moniliophthora roreri, the causal agent of frosty pod rot of cacao.</title>
        <authorList>
            <person name="Aime M.C."/>
            <person name="Diaz-Valderrama J.R."/>
            <person name="Kijpornyongpan T."/>
            <person name="Phillips-Mora W."/>
        </authorList>
    </citation>
    <scope>NUCLEOTIDE SEQUENCE [LARGE SCALE GENOMIC DNA]</scope>
    <source>
        <strain evidence="8 9">MCA 2952</strain>
    </source>
</reference>
<comment type="caution">
    <text evidence="8">The sequence shown here is derived from an EMBL/GenBank/DDBJ whole genome shotgun (WGS) entry which is preliminary data.</text>
</comment>
<name>A0A0W0F8X1_MONRR</name>
<feature type="chain" id="PRO_5006901576" description="Glycoside hydrolase family 5 domain-containing protein" evidence="6">
    <location>
        <begin position="20"/>
        <end position="627"/>
    </location>
</feature>
<keyword evidence="3 4" id="KW-0326">Glycosidase</keyword>
<dbReference type="Proteomes" id="UP000054988">
    <property type="component" value="Unassembled WGS sequence"/>
</dbReference>
<feature type="signal peptide" evidence="6">
    <location>
        <begin position="1"/>
        <end position="19"/>
    </location>
</feature>
<dbReference type="InterPro" id="IPR050386">
    <property type="entry name" value="Glycosyl_hydrolase_5"/>
</dbReference>
<feature type="compositionally biased region" description="Polar residues" evidence="5">
    <location>
        <begin position="93"/>
        <end position="105"/>
    </location>
</feature>
<dbReference type="Pfam" id="PF00150">
    <property type="entry name" value="Cellulase"/>
    <property type="match status" value="1"/>
</dbReference>
<accession>A0A0W0F8X1</accession>
<keyword evidence="2 4" id="KW-0378">Hydrolase</keyword>